<sequence>MAAKKSKSLVWGLMILLILGLGGFGATSFSGTVTTIGKVGDKPIRASAYANAVQSQMNSIGQQMGNQLTFQQAQMFGIPNAAISQLVDQRALDVEAEKIGLSVGDANVAKQIEQIQAFKGLDGKFSRENYNDALKRVGLHQADFESDLRDESARSILQGAIVSSTRMPAAYAKTLASYIGETRAVTYGVMTSEDLKTPVATPTEDELQAYYKDHIAEFTDPEKKRITYAILSPDDLLDEVHVDQANIDAQYEQRKDEFERPERRLVERLVFPDAASAKAAKAKLDDGSMDFDALVKSRGLDLSDIDMGDVAQSDLSTKAAGDAVFAAKSDTVVGPVDSDLGPALYRINGILTSDSTPKAEAEKQIREDLAADAARRAVAAKESDLEDELAGGATLEDLTKNSKMQLQSIDWYKGMTDGIAAYSDFGVEAAKLTADDYPEIKELDDGSIYAMRLDKEIPSAPQPFEDVKSKVAEAWTKAQTLKALDAQAQDLIQQMKDGKTALASTGLQLTTETDVTRNGSVLGTPDGFNAAVFAMKKGDYKVLDDEERVLILRLDSVAQPAADDSDNQSMQSQIESRVSSSLAQDLYEAYIKDVRARVDVKINEDAVNAVNGQFR</sequence>
<evidence type="ECO:0000256" key="12">
    <source>
        <dbReference type="ARBA" id="ARBA00040743"/>
    </source>
</evidence>
<evidence type="ECO:0000256" key="11">
    <source>
        <dbReference type="ARBA" id="ARBA00038408"/>
    </source>
</evidence>
<organism evidence="16 17">
    <name type="scientific">Pseudooceanicola albus</name>
    <dbReference type="NCBI Taxonomy" id="2692189"/>
    <lineage>
        <taxon>Bacteria</taxon>
        <taxon>Pseudomonadati</taxon>
        <taxon>Pseudomonadota</taxon>
        <taxon>Alphaproteobacteria</taxon>
        <taxon>Rhodobacterales</taxon>
        <taxon>Paracoccaceae</taxon>
        <taxon>Pseudooceanicola</taxon>
    </lineage>
</organism>
<dbReference type="Pfam" id="PF13624">
    <property type="entry name" value="SurA_N_3"/>
    <property type="match status" value="1"/>
</dbReference>
<evidence type="ECO:0000256" key="4">
    <source>
        <dbReference type="ARBA" id="ARBA00022519"/>
    </source>
</evidence>
<reference evidence="16 17" key="1">
    <citation type="submission" date="2019-12" db="EMBL/GenBank/DDBJ databases">
        <authorList>
            <person name="Li M."/>
        </authorList>
    </citation>
    <scope>NUCLEOTIDE SEQUENCE [LARGE SCALE GENOMIC DNA]</scope>
    <source>
        <strain evidence="16 17">GBMRC 2024</strain>
    </source>
</reference>
<dbReference type="SUPFAM" id="SSF54534">
    <property type="entry name" value="FKBP-like"/>
    <property type="match status" value="1"/>
</dbReference>
<evidence type="ECO:0000256" key="3">
    <source>
        <dbReference type="ARBA" id="ARBA00022475"/>
    </source>
</evidence>
<feature type="domain" description="PpiC" evidence="15">
    <location>
        <begin position="261"/>
        <end position="349"/>
    </location>
</feature>
<evidence type="ECO:0000256" key="13">
    <source>
        <dbReference type="ARBA" id="ARBA00042775"/>
    </source>
</evidence>
<evidence type="ECO:0000256" key="7">
    <source>
        <dbReference type="ARBA" id="ARBA00023136"/>
    </source>
</evidence>
<dbReference type="RefSeq" id="WP_160896743.1">
    <property type="nucleotide sequence ID" value="NZ_WUMU01000032.1"/>
</dbReference>
<evidence type="ECO:0000256" key="5">
    <source>
        <dbReference type="ARBA" id="ARBA00022692"/>
    </source>
</evidence>
<dbReference type="PROSITE" id="PS50198">
    <property type="entry name" value="PPIC_PPIASE_2"/>
    <property type="match status" value="1"/>
</dbReference>
<dbReference type="InterPro" id="IPR046357">
    <property type="entry name" value="PPIase_dom_sf"/>
</dbReference>
<keyword evidence="14" id="KW-0697">Rotamase</keyword>
<dbReference type="SUPFAM" id="SSF109998">
    <property type="entry name" value="Triger factor/SurA peptide-binding domain-like"/>
    <property type="match status" value="1"/>
</dbReference>
<keyword evidence="7" id="KW-0472">Membrane</keyword>
<comment type="caution">
    <text evidence="16">The sequence shown here is derived from an EMBL/GenBank/DDBJ whole genome shotgun (WGS) entry which is preliminary data.</text>
</comment>
<dbReference type="EMBL" id="WUMU01000032">
    <property type="protein sequence ID" value="MXN20621.1"/>
    <property type="molecule type" value="Genomic_DNA"/>
</dbReference>
<comment type="similarity">
    <text evidence="11">Belongs to the PpiD chaperone family.</text>
</comment>
<dbReference type="PANTHER" id="PTHR47529">
    <property type="entry name" value="PEPTIDYL-PROLYL CIS-TRANS ISOMERASE D"/>
    <property type="match status" value="1"/>
</dbReference>
<evidence type="ECO:0000256" key="8">
    <source>
        <dbReference type="ARBA" id="ARBA00023186"/>
    </source>
</evidence>
<evidence type="ECO:0000313" key="17">
    <source>
        <dbReference type="Proteomes" id="UP000477911"/>
    </source>
</evidence>
<comment type="subcellular location">
    <subcellularLocation>
        <location evidence="1">Cell inner membrane</location>
        <topology evidence="1">Single-pass type II membrane protein</topology>
        <orientation evidence="1">Periplasmic side</orientation>
    </subcellularLocation>
</comment>
<keyword evidence="3" id="KW-1003">Cell membrane</keyword>
<dbReference type="GO" id="GO:0005886">
    <property type="term" value="C:plasma membrane"/>
    <property type="evidence" value="ECO:0007669"/>
    <property type="project" value="UniProtKB-SubCell"/>
</dbReference>
<keyword evidence="8" id="KW-0143">Chaperone</keyword>
<accession>A0A6L7G955</accession>
<dbReference type="GO" id="GO:0003755">
    <property type="term" value="F:peptidyl-prolyl cis-trans isomerase activity"/>
    <property type="evidence" value="ECO:0007669"/>
    <property type="project" value="UniProtKB-KW"/>
</dbReference>
<evidence type="ECO:0000313" key="16">
    <source>
        <dbReference type="EMBL" id="MXN20621.1"/>
    </source>
</evidence>
<dbReference type="PANTHER" id="PTHR47529:SF1">
    <property type="entry name" value="PERIPLASMIC CHAPERONE PPID"/>
    <property type="match status" value="1"/>
</dbReference>
<protein>
    <recommendedName>
        <fullName evidence="2">Parvulin-like PPIase</fullName>
    </recommendedName>
    <alternativeName>
        <fullName evidence="9">Peptidyl-prolyl cis-trans isomerase plp</fullName>
    </alternativeName>
    <alternativeName>
        <fullName evidence="12">Periplasmic chaperone PpiD</fullName>
    </alternativeName>
    <alternativeName>
        <fullName evidence="13">Periplasmic folding chaperone</fullName>
    </alternativeName>
    <alternativeName>
        <fullName evidence="10">Rotamase plp</fullName>
    </alternativeName>
</protein>
<dbReference type="Gene3D" id="1.10.4030.10">
    <property type="entry name" value="Porin chaperone SurA, peptide-binding domain"/>
    <property type="match status" value="1"/>
</dbReference>
<gene>
    <name evidence="16" type="ORF">GR170_22560</name>
</gene>
<evidence type="ECO:0000256" key="2">
    <source>
        <dbReference type="ARBA" id="ARBA00018370"/>
    </source>
</evidence>
<proteinExistence type="inferred from homology"/>
<keyword evidence="6" id="KW-1133">Transmembrane helix</keyword>
<dbReference type="Gene3D" id="3.10.50.40">
    <property type="match status" value="1"/>
</dbReference>
<keyword evidence="14 16" id="KW-0413">Isomerase</keyword>
<keyword evidence="5" id="KW-0812">Transmembrane</keyword>
<evidence type="ECO:0000256" key="10">
    <source>
        <dbReference type="ARBA" id="ARBA00031484"/>
    </source>
</evidence>
<dbReference type="Pfam" id="PF13145">
    <property type="entry name" value="Rotamase_2"/>
    <property type="match status" value="1"/>
</dbReference>
<evidence type="ECO:0000256" key="1">
    <source>
        <dbReference type="ARBA" id="ARBA00004382"/>
    </source>
</evidence>
<dbReference type="InterPro" id="IPR000297">
    <property type="entry name" value="PPIase_PpiC"/>
</dbReference>
<dbReference type="InterPro" id="IPR052029">
    <property type="entry name" value="PpiD_chaperone"/>
</dbReference>
<evidence type="ECO:0000256" key="9">
    <source>
        <dbReference type="ARBA" id="ARBA00030642"/>
    </source>
</evidence>
<name>A0A6L7G955_9RHOB</name>
<evidence type="ECO:0000256" key="14">
    <source>
        <dbReference type="PROSITE-ProRule" id="PRU00278"/>
    </source>
</evidence>
<dbReference type="InterPro" id="IPR027304">
    <property type="entry name" value="Trigger_fact/SurA_dom_sf"/>
</dbReference>
<keyword evidence="17" id="KW-1185">Reference proteome</keyword>
<dbReference type="Proteomes" id="UP000477911">
    <property type="component" value="Unassembled WGS sequence"/>
</dbReference>
<dbReference type="AlphaFoldDB" id="A0A6L7G955"/>
<evidence type="ECO:0000259" key="15">
    <source>
        <dbReference type="PROSITE" id="PS50198"/>
    </source>
</evidence>
<evidence type="ECO:0000256" key="6">
    <source>
        <dbReference type="ARBA" id="ARBA00022989"/>
    </source>
</evidence>
<keyword evidence="4" id="KW-0997">Cell inner membrane</keyword>